<feature type="transmembrane region" description="Helical" evidence="1">
    <location>
        <begin position="377"/>
        <end position="403"/>
    </location>
</feature>
<feature type="transmembrane region" description="Helical" evidence="1">
    <location>
        <begin position="304"/>
        <end position="333"/>
    </location>
</feature>
<feature type="transmembrane region" description="Helical" evidence="1">
    <location>
        <begin position="266"/>
        <end position="284"/>
    </location>
</feature>
<dbReference type="Proteomes" id="UP000233551">
    <property type="component" value="Unassembled WGS sequence"/>
</dbReference>
<dbReference type="STRING" id="22663.A0A2I0L5Q6"/>
<reference evidence="3 4" key="1">
    <citation type="submission" date="2017-11" db="EMBL/GenBank/DDBJ databases">
        <title>De-novo sequencing of pomegranate (Punica granatum L.) genome.</title>
        <authorList>
            <person name="Akparov Z."/>
            <person name="Amiraslanov A."/>
            <person name="Hajiyeva S."/>
            <person name="Abbasov M."/>
            <person name="Kaur K."/>
            <person name="Hamwieh A."/>
            <person name="Solovyev V."/>
            <person name="Salamov A."/>
            <person name="Braich B."/>
            <person name="Kosarev P."/>
            <person name="Mahmoud A."/>
            <person name="Hajiyev E."/>
            <person name="Babayeva S."/>
            <person name="Izzatullayeva V."/>
            <person name="Mammadov A."/>
            <person name="Mammadov A."/>
            <person name="Sharifova S."/>
            <person name="Ojaghi J."/>
            <person name="Eynullazada K."/>
            <person name="Bayramov B."/>
            <person name="Abdulazimova A."/>
            <person name="Shahmuradov I."/>
        </authorList>
    </citation>
    <scope>NUCLEOTIDE SEQUENCE [LARGE SCALE GENOMIC DNA]</scope>
    <source>
        <strain evidence="4">cv. AG2017</strain>
        <tissue evidence="3">Leaf</tissue>
    </source>
</reference>
<keyword evidence="4" id="KW-1185">Reference proteome</keyword>
<accession>A0A2I0L5Q6</accession>
<proteinExistence type="predicted"/>
<name>A0A2I0L5Q6_PUNGR</name>
<keyword evidence="1" id="KW-0812">Transmembrane</keyword>
<gene>
    <name evidence="3" type="ORF">CRG98_003607</name>
</gene>
<dbReference type="PANTHER" id="PTHR24177">
    <property type="entry name" value="CASKIN"/>
    <property type="match status" value="1"/>
</dbReference>
<evidence type="ECO:0000259" key="2">
    <source>
        <dbReference type="Pfam" id="PF13962"/>
    </source>
</evidence>
<keyword evidence="1" id="KW-0472">Membrane</keyword>
<keyword evidence="1" id="KW-1133">Transmembrane helix</keyword>
<dbReference type="InterPro" id="IPR026961">
    <property type="entry name" value="PGG_dom"/>
</dbReference>
<dbReference type="Pfam" id="PF13962">
    <property type="entry name" value="PGG"/>
    <property type="match status" value="1"/>
</dbReference>
<evidence type="ECO:0000313" key="3">
    <source>
        <dbReference type="EMBL" id="PKI76057.1"/>
    </source>
</evidence>
<evidence type="ECO:0000313" key="4">
    <source>
        <dbReference type="Proteomes" id="UP000233551"/>
    </source>
</evidence>
<feature type="transmembrane region" description="Helical" evidence="1">
    <location>
        <begin position="345"/>
        <end position="371"/>
    </location>
</feature>
<dbReference type="PANTHER" id="PTHR24177:SF365">
    <property type="entry name" value="ANKYRIN REPEAT-CONTAINING PROTEIN NPR4-LIKE ISOFORM X1"/>
    <property type="match status" value="1"/>
</dbReference>
<protein>
    <recommendedName>
        <fullName evidence="2">PGG domain-containing protein</fullName>
    </recommendedName>
</protein>
<evidence type="ECO:0000256" key="1">
    <source>
        <dbReference type="SAM" id="Phobius"/>
    </source>
</evidence>
<dbReference type="EMBL" id="PGOL01000132">
    <property type="protein sequence ID" value="PKI76057.1"/>
    <property type="molecule type" value="Genomic_DNA"/>
</dbReference>
<dbReference type="AlphaFoldDB" id="A0A2I0L5Q6"/>
<comment type="caution">
    <text evidence="3">The sequence shown here is derived from an EMBL/GenBank/DDBJ whole genome shotgun (WGS) entry which is preliminary data.</text>
</comment>
<sequence length="425" mass="48483">MLNELSLRPSGFLSGSKLGYLGRCIYKIIPVESNGKPRDSSSKGDLENQRVKEQPTLLRHLTQVMHWINGASWTAIEQLVPWVKRIKDEKYEHTFLKIACKEMSGWSQKDISSFFQKFPYFRAAAQNGAVEFITTFFKDFPHLVRDGESILGEAVLHRQEKVFNLFIEGTATMKHLAADYDSVTKDNILHKAARLAPYPQLSSVACPALQMQRELQWFRAVEDLLNPTQRFYRNQKGETPREIFTIEHRKLLSEAVLWMKDTSNSCMVVTALIATVLFSSVFAVPGGNVEGKGIPLFLQEKVFILFAASDAVGLFSSTTSILMFLSILTARYAEEDFLYSLPKRLILGFASLFLAIASMMVAFGATLYMVLRERFKWIFIPIIVITSIPVLLFVKLQLPLFFYMVRSTMVRSKYGSGIFHHKKIW</sequence>
<dbReference type="GO" id="GO:0016020">
    <property type="term" value="C:membrane"/>
    <property type="evidence" value="ECO:0007669"/>
    <property type="project" value="TreeGrafter"/>
</dbReference>
<organism evidence="3 4">
    <name type="scientific">Punica granatum</name>
    <name type="common">Pomegranate</name>
    <dbReference type="NCBI Taxonomy" id="22663"/>
    <lineage>
        <taxon>Eukaryota</taxon>
        <taxon>Viridiplantae</taxon>
        <taxon>Streptophyta</taxon>
        <taxon>Embryophyta</taxon>
        <taxon>Tracheophyta</taxon>
        <taxon>Spermatophyta</taxon>
        <taxon>Magnoliopsida</taxon>
        <taxon>eudicotyledons</taxon>
        <taxon>Gunneridae</taxon>
        <taxon>Pentapetalae</taxon>
        <taxon>rosids</taxon>
        <taxon>malvids</taxon>
        <taxon>Myrtales</taxon>
        <taxon>Lythraceae</taxon>
        <taxon>Punica</taxon>
    </lineage>
</organism>
<feature type="domain" description="PGG" evidence="2">
    <location>
        <begin position="258"/>
        <end position="370"/>
    </location>
</feature>